<reference evidence="5 6" key="1">
    <citation type="submission" date="2019-07" db="EMBL/GenBank/DDBJ databases">
        <title>New Mycobacterium species.</title>
        <authorList>
            <person name="Tortoli E."/>
            <person name="Ghielmetti G."/>
            <person name="Friedel U."/>
            <person name="Trovato A."/>
        </authorList>
    </citation>
    <scope>NUCLEOTIDE SEQUENCE [LARGE SCALE GENOMIC DNA]</scope>
    <source>
        <strain evidence="5 6">16-83</strain>
    </source>
</reference>
<dbReference type="InterPro" id="IPR050300">
    <property type="entry name" value="GDXG_lipolytic_enzyme"/>
</dbReference>
<dbReference type="InterPro" id="IPR033140">
    <property type="entry name" value="Lipase_GDXG_put_SER_AS"/>
</dbReference>
<keyword evidence="2 5" id="KW-0378">Hydrolase</keyword>
<sequence>MTAFRDEYSSPRPAVRTHDVLAARRTAARRFAISDGAPVEVLESGPSIAARVAGLASRLTIRPVLAVGSLAPHVPWPWGLIDLASRVLLPVSATVRETVNLGNASAQLVRAPGVLPADGTRRVVVYLHGGAFLTCGASSHGRLVEALSAFADSPVLVVNYRLLPKHSIGMALEDCHDGYRWLRSRGYQPGQIVLAGDSAGGYLALALAQRLQREGDNEVPAALVAISPLLQLAKECKQAHPNIRTDAMFPPKAFDALDVLVTSSAAKNTVDGKPEEIYEPLEHITPGLPRTLIHVSGSEVLLHDAQLAARRLAAAGVPAELRVWPGQIHDFQLAAPMVPEAVRSLRQIGEYIREATG</sequence>
<feature type="domain" description="Alpha/beta hydrolase fold-3" evidence="4">
    <location>
        <begin position="124"/>
        <end position="332"/>
    </location>
</feature>
<dbReference type="FunFam" id="3.40.50.1820:FF:000278">
    <property type="entry name" value="Esterase LipF"/>
    <property type="match status" value="1"/>
</dbReference>
<keyword evidence="6" id="KW-1185">Reference proteome</keyword>
<dbReference type="InterPro" id="IPR029058">
    <property type="entry name" value="AB_hydrolase_fold"/>
</dbReference>
<evidence type="ECO:0000256" key="3">
    <source>
        <dbReference type="PROSITE-ProRule" id="PRU10038"/>
    </source>
</evidence>
<organism evidence="5 6">
    <name type="scientific">Mycobacterium helveticum</name>
    <dbReference type="NCBI Taxonomy" id="2592811"/>
    <lineage>
        <taxon>Bacteria</taxon>
        <taxon>Bacillati</taxon>
        <taxon>Actinomycetota</taxon>
        <taxon>Actinomycetes</taxon>
        <taxon>Mycobacteriales</taxon>
        <taxon>Mycobacteriaceae</taxon>
        <taxon>Mycobacterium</taxon>
    </lineage>
</organism>
<accession>A0A557WYG4</accession>
<gene>
    <name evidence="5" type="ORF">FPZ47_25130</name>
</gene>
<evidence type="ECO:0000259" key="4">
    <source>
        <dbReference type="Pfam" id="PF07859"/>
    </source>
</evidence>
<dbReference type="Gene3D" id="3.40.50.1820">
    <property type="entry name" value="alpha/beta hydrolase"/>
    <property type="match status" value="1"/>
</dbReference>
<evidence type="ECO:0000256" key="2">
    <source>
        <dbReference type="ARBA" id="ARBA00022801"/>
    </source>
</evidence>
<dbReference type="AlphaFoldDB" id="A0A557WYG4"/>
<dbReference type="Pfam" id="PF07859">
    <property type="entry name" value="Abhydrolase_3"/>
    <property type="match status" value="1"/>
</dbReference>
<dbReference type="PANTHER" id="PTHR48081:SF30">
    <property type="entry name" value="ACETYL-HYDROLASE LIPR-RELATED"/>
    <property type="match status" value="1"/>
</dbReference>
<evidence type="ECO:0000313" key="6">
    <source>
        <dbReference type="Proteomes" id="UP000320513"/>
    </source>
</evidence>
<dbReference type="InterPro" id="IPR013094">
    <property type="entry name" value="AB_hydrolase_3"/>
</dbReference>
<name>A0A557WYG4_9MYCO</name>
<protein>
    <submittedName>
        <fullName evidence="5">Alpha/beta hydrolase</fullName>
    </submittedName>
</protein>
<feature type="active site" evidence="3">
    <location>
        <position position="198"/>
    </location>
</feature>
<evidence type="ECO:0000313" key="5">
    <source>
        <dbReference type="EMBL" id="TVS78307.1"/>
    </source>
</evidence>
<dbReference type="GO" id="GO:0004806">
    <property type="term" value="F:triacylglycerol lipase activity"/>
    <property type="evidence" value="ECO:0007669"/>
    <property type="project" value="TreeGrafter"/>
</dbReference>
<dbReference type="Proteomes" id="UP000320513">
    <property type="component" value="Unassembled WGS sequence"/>
</dbReference>
<evidence type="ECO:0000256" key="1">
    <source>
        <dbReference type="ARBA" id="ARBA00010515"/>
    </source>
</evidence>
<dbReference type="OrthoDB" id="128186at2"/>
<proteinExistence type="inferred from homology"/>
<dbReference type="PROSITE" id="PS01174">
    <property type="entry name" value="LIPASE_GDXG_SER"/>
    <property type="match status" value="1"/>
</dbReference>
<comment type="caution">
    <text evidence="5">The sequence shown here is derived from an EMBL/GenBank/DDBJ whole genome shotgun (WGS) entry which is preliminary data.</text>
</comment>
<dbReference type="SUPFAM" id="SSF53474">
    <property type="entry name" value="alpha/beta-Hydrolases"/>
    <property type="match status" value="1"/>
</dbReference>
<dbReference type="EMBL" id="VMQU01000175">
    <property type="protein sequence ID" value="TVS78307.1"/>
    <property type="molecule type" value="Genomic_DNA"/>
</dbReference>
<dbReference type="PANTHER" id="PTHR48081">
    <property type="entry name" value="AB HYDROLASE SUPERFAMILY PROTEIN C4A8.06C"/>
    <property type="match status" value="1"/>
</dbReference>
<comment type="similarity">
    <text evidence="1">Belongs to the 'GDXG' lipolytic enzyme family.</text>
</comment>
<dbReference type="RefSeq" id="WP_144945695.1">
    <property type="nucleotide sequence ID" value="NZ_VMQU01000175.1"/>
</dbReference>